<dbReference type="GO" id="GO:0031573">
    <property type="term" value="P:mitotic intra-S DNA damage checkpoint signaling"/>
    <property type="evidence" value="ECO:0007669"/>
    <property type="project" value="TreeGrafter"/>
</dbReference>
<dbReference type="GO" id="GO:0005634">
    <property type="term" value="C:nucleus"/>
    <property type="evidence" value="ECO:0007669"/>
    <property type="project" value="UniProtKB-SubCell"/>
</dbReference>
<evidence type="ECO:0000256" key="3">
    <source>
        <dbReference type="ARBA" id="ARBA00022843"/>
    </source>
</evidence>
<dbReference type="Pfam" id="PF14631">
    <property type="entry name" value="FancD2"/>
    <property type="match status" value="2"/>
</dbReference>
<dbReference type="GO" id="GO:0007129">
    <property type="term" value="P:homologous chromosome pairing at meiosis"/>
    <property type="evidence" value="ECO:0007669"/>
    <property type="project" value="TreeGrafter"/>
</dbReference>
<gene>
    <name evidence="6" type="ORF">Zmor_004132</name>
</gene>
<evidence type="ECO:0000256" key="2">
    <source>
        <dbReference type="ARBA" id="ARBA00022499"/>
    </source>
</evidence>
<keyword evidence="4" id="KW-0539">Nucleus</keyword>
<name>A0AA38HIW6_9CUCU</name>
<dbReference type="PANTHER" id="PTHR32086">
    <property type="entry name" value="FANCONI ANEMIA GROUP D2 PROTEIN"/>
    <property type="match status" value="1"/>
</dbReference>
<evidence type="ECO:0000256" key="1">
    <source>
        <dbReference type="ARBA" id="ARBA00004123"/>
    </source>
</evidence>
<evidence type="ECO:0000313" key="7">
    <source>
        <dbReference type="Proteomes" id="UP001168821"/>
    </source>
</evidence>
<organism evidence="6 7">
    <name type="scientific">Zophobas morio</name>
    <dbReference type="NCBI Taxonomy" id="2755281"/>
    <lineage>
        <taxon>Eukaryota</taxon>
        <taxon>Metazoa</taxon>
        <taxon>Ecdysozoa</taxon>
        <taxon>Arthropoda</taxon>
        <taxon>Hexapoda</taxon>
        <taxon>Insecta</taxon>
        <taxon>Pterygota</taxon>
        <taxon>Neoptera</taxon>
        <taxon>Endopterygota</taxon>
        <taxon>Coleoptera</taxon>
        <taxon>Polyphaga</taxon>
        <taxon>Cucujiformia</taxon>
        <taxon>Tenebrionidae</taxon>
        <taxon>Zophobas</taxon>
    </lineage>
</organism>
<keyword evidence="2" id="KW-1017">Isopeptide bond</keyword>
<comment type="subcellular location">
    <subcellularLocation>
        <location evidence="1">Nucleus</location>
    </subcellularLocation>
</comment>
<dbReference type="GO" id="GO:0036297">
    <property type="term" value="P:interstrand cross-link repair"/>
    <property type="evidence" value="ECO:0007669"/>
    <property type="project" value="TreeGrafter"/>
</dbReference>
<evidence type="ECO:0000256" key="5">
    <source>
        <dbReference type="ARBA" id="ARBA00093456"/>
    </source>
</evidence>
<keyword evidence="3" id="KW-0832">Ubl conjugation</keyword>
<dbReference type="GO" id="GO:0070182">
    <property type="term" value="F:DNA polymerase binding"/>
    <property type="evidence" value="ECO:0007669"/>
    <property type="project" value="TreeGrafter"/>
</dbReference>
<accession>A0AA38HIW6</accession>
<dbReference type="Proteomes" id="UP001168821">
    <property type="component" value="Unassembled WGS sequence"/>
</dbReference>
<dbReference type="InterPro" id="IPR029448">
    <property type="entry name" value="FANCD2"/>
</dbReference>
<protein>
    <submittedName>
        <fullName evidence="6">Uncharacterized protein</fullName>
    </submittedName>
</protein>
<comment type="similarity">
    <text evidence="5">Belongs to the Fanconi anemia protein FANCD2 family.</text>
</comment>
<evidence type="ECO:0000313" key="6">
    <source>
        <dbReference type="EMBL" id="KAJ3626928.1"/>
    </source>
</evidence>
<proteinExistence type="inferred from homology"/>
<dbReference type="EMBL" id="JALNTZ010001253">
    <property type="protein sequence ID" value="KAJ3626928.1"/>
    <property type="molecule type" value="Genomic_DNA"/>
</dbReference>
<sequence length="571" mass="64118">MALCLVKWFYSRIMPHFTLHYGTMMAPITVVPAAVQEELITSLPEILSDDVANNEIATFLVTTLEIKPQLTTVILDCLTNLNLASEDLSTVHNSVLQSLNSDALKSGFQFQPLIGSSWITGLEKVECLELIDVYVLLHMLSLHHHKKRRLETFIKKLVRKKLLNAHVAEQLVEEPILSVCTFPCAFNASLSFVTIAGQAFKTSMNSLIVQCSHMLASNEVALRDFASGAYRILFEKLGGEGRQWIVSNLGKSFFERNPRRPVICHLLLIGAVLVVHIGSKQPKEVATAVDILHAISEESLPLLRPFEPFIKAILDYIDEFSTTEVRKIFSVLCALGSESKETGLDDVHMVVRKRLSSAYLRHKRVGIVGAVVMIRYLDAPQEFNLLDTNLDVSQTHCSPNKNVPLPRAYSCSRRRVHQPLLPQRDESLLCSICLPVSRTFHPAAVVLRFFCAPDLLVQRFSCLALICEEFALLLSHVSLSMVRAAVLCQLSGKYLCFEKEVVAEVRRRFTRDFEEAFLCSIDDVSTGMLFSDVPEKSFCRLFLIFFGYQSVGGRSICWPSPACIIWMATLH</sequence>
<dbReference type="GO" id="GO:1990918">
    <property type="term" value="P:double-strand break repair involved in meiotic recombination"/>
    <property type="evidence" value="ECO:0007669"/>
    <property type="project" value="TreeGrafter"/>
</dbReference>
<dbReference type="AlphaFoldDB" id="A0AA38HIW6"/>
<comment type="caution">
    <text evidence="6">The sequence shown here is derived from an EMBL/GenBank/DDBJ whole genome shotgun (WGS) entry which is preliminary data.</text>
</comment>
<dbReference type="PANTHER" id="PTHR32086:SF0">
    <property type="entry name" value="FANCONI ANEMIA GROUP D2 PROTEIN"/>
    <property type="match status" value="1"/>
</dbReference>
<reference evidence="6" key="1">
    <citation type="journal article" date="2023" name="G3 (Bethesda)">
        <title>Whole genome assemblies of Zophobas morio and Tenebrio molitor.</title>
        <authorList>
            <person name="Kaur S."/>
            <person name="Stinson S.A."/>
            <person name="diCenzo G.C."/>
        </authorList>
    </citation>
    <scope>NUCLEOTIDE SEQUENCE</scope>
    <source>
        <strain evidence="6">QUZm001</strain>
    </source>
</reference>
<dbReference type="GO" id="GO:0000793">
    <property type="term" value="C:condensed chromosome"/>
    <property type="evidence" value="ECO:0007669"/>
    <property type="project" value="TreeGrafter"/>
</dbReference>
<keyword evidence="7" id="KW-1185">Reference proteome</keyword>
<evidence type="ECO:0000256" key="4">
    <source>
        <dbReference type="ARBA" id="ARBA00023242"/>
    </source>
</evidence>